<evidence type="ECO:0000256" key="3">
    <source>
        <dbReference type="ARBA" id="ARBA00022827"/>
    </source>
</evidence>
<dbReference type="EMBL" id="SMKU01000009">
    <property type="protein sequence ID" value="TDD95855.1"/>
    <property type="molecule type" value="Genomic_DNA"/>
</dbReference>
<dbReference type="Gene3D" id="3.50.50.100">
    <property type="match status" value="1"/>
</dbReference>
<dbReference type="InterPro" id="IPR036188">
    <property type="entry name" value="FAD/NAD-bd_sf"/>
</dbReference>
<dbReference type="Proteomes" id="UP000294513">
    <property type="component" value="Unassembled WGS sequence"/>
</dbReference>
<dbReference type="GO" id="GO:0003954">
    <property type="term" value="F:NADH dehydrogenase activity"/>
    <property type="evidence" value="ECO:0007669"/>
    <property type="project" value="InterPro"/>
</dbReference>
<evidence type="ECO:0000259" key="6">
    <source>
        <dbReference type="Pfam" id="PF07992"/>
    </source>
</evidence>
<protein>
    <submittedName>
        <fullName evidence="7">NAD(P)/FAD-dependent oxidoreductase</fullName>
    </submittedName>
</protein>
<dbReference type="OrthoDB" id="9781621at2"/>
<dbReference type="PANTHER" id="PTHR43706">
    <property type="entry name" value="NADH DEHYDROGENASE"/>
    <property type="match status" value="1"/>
</dbReference>
<evidence type="ECO:0000256" key="2">
    <source>
        <dbReference type="ARBA" id="ARBA00022630"/>
    </source>
</evidence>
<evidence type="ECO:0000313" key="7">
    <source>
        <dbReference type="EMBL" id="TDD95855.1"/>
    </source>
</evidence>
<reference evidence="7 8" key="1">
    <citation type="submission" date="2019-03" db="EMBL/GenBank/DDBJ databases">
        <title>Draft genome sequences of novel Actinobacteria.</title>
        <authorList>
            <person name="Sahin N."/>
            <person name="Ay H."/>
            <person name="Saygin H."/>
        </authorList>
    </citation>
    <scope>NUCLEOTIDE SEQUENCE [LARGE SCALE GENOMIC DNA]</scope>
    <source>
        <strain evidence="7 8">H3C3</strain>
    </source>
</reference>
<dbReference type="PRINTS" id="PR00411">
    <property type="entry name" value="PNDRDTASEI"/>
</dbReference>
<evidence type="ECO:0000256" key="1">
    <source>
        <dbReference type="ARBA" id="ARBA00005272"/>
    </source>
</evidence>
<name>A0A4R5C9E3_9ACTN</name>
<dbReference type="InterPro" id="IPR023753">
    <property type="entry name" value="FAD/NAD-binding_dom"/>
</dbReference>
<proteinExistence type="inferred from homology"/>
<dbReference type="Pfam" id="PF07992">
    <property type="entry name" value="Pyr_redox_2"/>
    <property type="match status" value="1"/>
</dbReference>
<dbReference type="InterPro" id="IPR045024">
    <property type="entry name" value="NDH-2"/>
</dbReference>
<feature type="domain" description="FAD/NAD(P)-binding" evidence="6">
    <location>
        <begin position="5"/>
        <end position="329"/>
    </location>
</feature>
<keyword evidence="5" id="KW-0520">NAD</keyword>
<keyword evidence="3" id="KW-0274">FAD</keyword>
<dbReference type="SUPFAM" id="SSF51905">
    <property type="entry name" value="FAD/NAD(P)-binding domain"/>
    <property type="match status" value="2"/>
</dbReference>
<evidence type="ECO:0000256" key="4">
    <source>
        <dbReference type="ARBA" id="ARBA00023002"/>
    </source>
</evidence>
<dbReference type="PANTHER" id="PTHR43706:SF45">
    <property type="entry name" value="NADH DEHYDROGENASE-LIKE PROTEIN RV1812C"/>
    <property type="match status" value="1"/>
</dbReference>
<evidence type="ECO:0000313" key="8">
    <source>
        <dbReference type="Proteomes" id="UP000294513"/>
    </source>
</evidence>
<gene>
    <name evidence="7" type="ORF">E1298_04230</name>
</gene>
<sequence>MPVPRIVIVGAGFAGYNTARVLERLLRPAKAEIVLISPFGYTLYQPLLPQVAGGVLDPRSIAGPLHRLLRRTQLIPGKATGADLGERTVEVTKIDGRTVALRYDRLVLAAGSVTRSLDIPGLREHAHGMKNLAEAVYLRDHVIAQLELASASMDASERAARLGFLVVGGGYSGVETCANLQLLTTKALRRFPRLDPALLSWTLIDVAPKLLPELGERLGAVAQRRLSHRGVDIRLKTSIERLDADRVRLTDGSTLPCRTAIWTAGVTPSPVVAALDLPADRGRLVVGADLRLAGHPEVYALGDAAAVPDLAKGDGAVCPPTAQHAIRQAKVAAHNVAASLHGRDARPYRHRDLGMVVDLGGVQAVARPFGVELTGVPAQLVTRGYHLLTTPSVQARARVAGDWLLHAVAGDDLIRLGLFDTRTGSLADLEHSL</sequence>
<dbReference type="AlphaFoldDB" id="A0A4R5C9E3"/>
<organism evidence="7 8">
    <name type="scientific">Actinomadura rubrisoli</name>
    <dbReference type="NCBI Taxonomy" id="2530368"/>
    <lineage>
        <taxon>Bacteria</taxon>
        <taxon>Bacillati</taxon>
        <taxon>Actinomycetota</taxon>
        <taxon>Actinomycetes</taxon>
        <taxon>Streptosporangiales</taxon>
        <taxon>Thermomonosporaceae</taxon>
        <taxon>Actinomadura</taxon>
    </lineage>
</organism>
<dbReference type="PRINTS" id="PR00368">
    <property type="entry name" value="FADPNR"/>
</dbReference>
<keyword evidence="2" id="KW-0285">Flavoprotein</keyword>
<dbReference type="RefSeq" id="WP_131889413.1">
    <property type="nucleotide sequence ID" value="NZ_SMKU01000009.1"/>
</dbReference>
<accession>A0A4R5C9E3</accession>
<evidence type="ECO:0000256" key="5">
    <source>
        <dbReference type="ARBA" id="ARBA00023027"/>
    </source>
</evidence>
<comment type="caution">
    <text evidence="7">The sequence shown here is derived from an EMBL/GenBank/DDBJ whole genome shotgun (WGS) entry which is preliminary data.</text>
</comment>
<keyword evidence="4" id="KW-0560">Oxidoreductase</keyword>
<keyword evidence="8" id="KW-1185">Reference proteome</keyword>
<comment type="similarity">
    <text evidence="1">Belongs to the NADH dehydrogenase family.</text>
</comment>